<accession>A0A830GNH9</accession>
<dbReference type="Proteomes" id="UP000605784">
    <property type="component" value="Unassembled WGS sequence"/>
</dbReference>
<evidence type="ECO:0000313" key="2">
    <source>
        <dbReference type="Proteomes" id="UP000605784"/>
    </source>
</evidence>
<evidence type="ECO:0008006" key="3">
    <source>
        <dbReference type="Google" id="ProtNLM"/>
    </source>
</evidence>
<evidence type="ECO:0000313" key="1">
    <source>
        <dbReference type="EMBL" id="GGO00185.1"/>
    </source>
</evidence>
<keyword evidence="2" id="KW-1185">Reference proteome</keyword>
<reference evidence="1" key="1">
    <citation type="journal article" date="2014" name="Int. J. Syst. Evol. Microbiol.">
        <title>Complete genome sequence of Corynebacterium casei LMG S-19264T (=DSM 44701T), isolated from a smear-ripened cheese.</title>
        <authorList>
            <consortium name="US DOE Joint Genome Institute (JGI-PGF)"/>
            <person name="Walter F."/>
            <person name="Albersmeier A."/>
            <person name="Kalinowski J."/>
            <person name="Ruckert C."/>
        </authorList>
    </citation>
    <scope>NUCLEOTIDE SEQUENCE</scope>
    <source>
        <strain evidence="1">JCM 17820</strain>
    </source>
</reference>
<reference evidence="1" key="2">
    <citation type="submission" date="2020-09" db="EMBL/GenBank/DDBJ databases">
        <authorList>
            <person name="Sun Q."/>
            <person name="Ohkuma M."/>
        </authorList>
    </citation>
    <scope>NUCLEOTIDE SEQUENCE</scope>
    <source>
        <strain evidence="1">JCM 17820</strain>
    </source>
</reference>
<comment type="caution">
    <text evidence="1">The sequence shown here is derived from an EMBL/GenBank/DDBJ whole genome shotgun (WGS) entry which is preliminary data.</text>
</comment>
<gene>
    <name evidence="1" type="ORF">GCM10009030_32570</name>
</gene>
<organism evidence="1 2">
    <name type="scientific">Haloarcula pellucida</name>
    <dbReference type="NCBI Taxonomy" id="1427151"/>
    <lineage>
        <taxon>Archaea</taxon>
        <taxon>Methanobacteriati</taxon>
        <taxon>Methanobacteriota</taxon>
        <taxon>Stenosarchaea group</taxon>
        <taxon>Halobacteria</taxon>
        <taxon>Halobacteriales</taxon>
        <taxon>Haloarculaceae</taxon>
        <taxon>Haloarcula</taxon>
    </lineage>
</organism>
<name>A0A830GNH9_9EURY</name>
<sequence>MARSNLTERDEGKRVVNAEGEAVGMISGFRGGDAFVDPDPGITDKIMSRLGWEDIDEDDYKLDPSKVDTITDDEVRLKPNL</sequence>
<protein>
    <recommendedName>
        <fullName evidence="3">PRC-barrel domain-containing protein</fullName>
    </recommendedName>
</protein>
<dbReference type="EMBL" id="BMOU01000006">
    <property type="protein sequence ID" value="GGO00185.1"/>
    <property type="molecule type" value="Genomic_DNA"/>
</dbReference>
<dbReference type="RefSeq" id="WP_189000516.1">
    <property type="nucleotide sequence ID" value="NZ_BMOU01000006.1"/>
</dbReference>
<proteinExistence type="predicted"/>
<dbReference type="AlphaFoldDB" id="A0A830GNH9"/>